<dbReference type="AlphaFoldDB" id="A0A6A4I8U7"/>
<protein>
    <submittedName>
        <fullName evidence="2">Uncharacterized protein</fullName>
    </submittedName>
</protein>
<dbReference type="OrthoDB" id="2536866at2759"/>
<feature type="compositionally biased region" description="Pro residues" evidence="1">
    <location>
        <begin position="9"/>
        <end position="25"/>
    </location>
</feature>
<feature type="compositionally biased region" description="Low complexity" evidence="1">
    <location>
        <begin position="284"/>
        <end position="298"/>
    </location>
</feature>
<reference evidence="2" key="1">
    <citation type="journal article" date="2019" name="Environ. Microbiol.">
        <title>Fungal ecological strategies reflected in gene transcription - a case study of two litter decomposers.</title>
        <authorList>
            <person name="Barbi F."/>
            <person name="Kohler A."/>
            <person name="Barry K."/>
            <person name="Baskaran P."/>
            <person name="Daum C."/>
            <person name="Fauchery L."/>
            <person name="Ihrmark K."/>
            <person name="Kuo A."/>
            <person name="LaButti K."/>
            <person name="Lipzen A."/>
            <person name="Morin E."/>
            <person name="Grigoriev I.V."/>
            <person name="Henrissat B."/>
            <person name="Lindahl B."/>
            <person name="Martin F."/>
        </authorList>
    </citation>
    <scope>NUCLEOTIDE SEQUENCE</scope>
    <source>
        <strain evidence="2">JB14</strain>
    </source>
</reference>
<keyword evidence="3" id="KW-1185">Reference proteome</keyword>
<proteinExistence type="predicted"/>
<feature type="compositionally biased region" description="Polar residues" evidence="1">
    <location>
        <begin position="29"/>
        <end position="44"/>
    </location>
</feature>
<feature type="region of interest" description="Disordered" evidence="1">
    <location>
        <begin position="199"/>
        <end position="221"/>
    </location>
</feature>
<dbReference type="Proteomes" id="UP000799118">
    <property type="component" value="Unassembled WGS sequence"/>
</dbReference>
<evidence type="ECO:0000256" key="1">
    <source>
        <dbReference type="SAM" id="MobiDB-lite"/>
    </source>
</evidence>
<organism evidence="2 3">
    <name type="scientific">Gymnopus androsaceus JB14</name>
    <dbReference type="NCBI Taxonomy" id="1447944"/>
    <lineage>
        <taxon>Eukaryota</taxon>
        <taxon>Fungi</taxon>
        <taxon>Dikarya</taxon>
        <taxon>Basidiomycota</taxon>
        <taxon>Agaricomycotina</taxon>
        <taxon>Agaricomycetes</taxon>
        <taxon>Agaricomycetidae</taxon>
        <taxon>Agaricales</taxon>
        <taxon>Marasmiineae</taxon>
        <taxon>Omphalotaceae</taxon>
        <taxon>Gymnopus</taxon>
    </lineage>
</organism>
<evidence type="ECO:0000313" key="2">
    <source>
        <dbReference type="EMBL" id="KAE9407119.1"/>
    </source>
</evidence>
<dbReference type="EMBL" id="ML769398">
    <property type="protein sequence ID" value="KAE9407119.1"/>
    <property type="molecule type" value="Genomic_DNA"/>
</dbReference>
<evidence type="ECO:0000313" key="3">
    <source>
        <dbReference type="Proteomes" id="UP000799118"/>
    </source>
</evidence>
<feature type="region of interest" description="Disordered" evidence="1">
    <location>
        <begin position="278"/>
        <end position="300"/>
    </location>
</feature>
<sequence length="403" mass="43694">MIIDEKWMHPPPPPYLDYRSPPPPFSEVAESSESTPNTSSKPTFSTLPSHLLLHVVYSTFPTCDGRYEGETKIERQRMNLYWLETSLRLVNKSLYIACMHILHETYLGAYASLVRPPYTSDPLSSTAQPGSELIVRRELATLDLFIALLAHEDFLLDATSLHLPREEAYKDLFDMVQPRSRLEDLVLEEGVKAGLVYQGNTPSSLSEPSSELGHSTVTDVSRQTTEAVVSARPEVTGTDVPPTQLAVLHSASPQPSPSPTKVSFNPFSRSSYISLAKSKIRRGSPPSSSPSTSVPASPIGNTTFASSSKVKAKINPLPFEALGVSFSPRRIALIYTPAMTSNGAYNGSTFGALSVSVTGPTAAGGMKAKKTLVEVGRARDEKLEVSAKRLIKGLEEVMSDGGL</sequence>
<accession>A0A6A4I8U7</accession>
<feature type="compositionally biased region" description="Low complexity" evidence="1">
    <location>
        <begin position="202"/>
        <end position="212"/>
    </location>
</feature>
<feature type="region of interest" description="Disordered" evidence="1">
    <location>
        <begin position="9"/>
        <end position="44"/>
    </location>
</feature>
<gene>
    <name evidence="2" type="ORF">BT96DRAFT_176882</name>
</gene>
<name>A0A6A4I8U7_9AGAR</name>